<dbReference type="EMBL" id="CM000853">
    <property type="protein sequence ID" value="KRG91020.1"/>
    <property type="molecule type" value="Genomic_DNA"/>
</dbReference>
<keyword evidence="2" id="KW-0732">Signal</keyword>
<reference evidence="4" key="2">
    <citation type="submission" date="2018-02" db="UniProtKB">
        <authorList>
            <consortium name="EnsemblPlants"/>
        </authorList>
    </citation>
    <scope>IDENTIFICATION</scope>
    <source>
        <strain evidence="4">Williams 82</strain>
    </source>
</reference>
<reference evidence="3" key="3">
    <citation type="submission" date="2018-07" db="EMBL/GenBank/DDBJ databases">
        <title>WGS assembly of Glycine max.</title>
        <authorList>
            <person name="Schmutz J."/>
            <person name="Cannon S."/>
            <person name="Schlueter J."/>
            <person name="Ma J."/>
            <person name="Mitros T."/>
            <person name="Nelson W."/>
            <person name="Hyten D."/>
            <person name="Song Q."/>
            <person name="Thelen J."/>
            <person name="Cheng J."/>
            <person name="Xu D."/>
            <person name="Hellsten U."/>
            <person name="May G."/>
            <person name="Yu Y."/>
            <person name="Sakurai T."/>
            <person name="Umezawa T."/>
            <person name="Bhattacharyya M."/>
            <person name="Sandhu D."/>
            <person name="Valliyodan B."/>
            <person name="Lindquist E."/>
            <person name="Peto M."/>
            <person name="Grant D."/>
            <person name="Shu S."/>
            <person name="Goodstein D."/>
            <person name="Barry K."/>
            <person name="Futrell-Griggs M."/>
            <person name="Abernathy B."/>
            <person name="Du J."/>
            <person name="Tian Z."/>
            <person name="Zhu L."/>
            <person name="Gill N."/>
            <person name="Joshi T."/>
            <person name="Libault M."/>
            <person name="Sethuraman A."/>
            <person name="Zhang X."/>
            <person name="Shinozaki K."/>
            <person name="Nguyen H."/>
            <person name="Wing R."/>
            <person name="Cregan P."/>
            <person name="Specht J."/>
            <person name="Grimwood J."/>
            <person name="Rokhsar D."/>
            <person name="Stacey G."/>
            <person name="Shoemaker R."/>
            <person name="Jackson S."/>
        </authorList>
    </citation>
    <scope>NUCLEOTIDE SEQUENCE</scope>
    <source>
        <tissue evidence="3">Callus</tissue>
    </source>
</reference>
<evidence type="ECO:0000256" key="1">
    <source>
        <dbReference type="SAM" id="MobiDB-lite"/>
    </source>
</evidence>
<evidence type="ECO:0000313" key="4">
    <source>
        <dbReference type="EnsemblPlants" id="KRG91020"/>
    </source>
</evidence>
<reference evidence="3 4" key="1">
    <citation type="journal article" date="2010" name="Nature">
        <title>Genome sequence of the palaeopolyploid soybean.</title>
        <authorList>
            <person name="Schmutz J."/>
            <person name="Cannon S.B."/>
            <person name="Schlueter J."/>
            <person name="Ma J."/>
            <person name="Mitros T."/>
            <person name="Nelson W."/>
            <person name="Hyten D.L."/>
            <person name="Song Q."/>
            <person name="Thelen J.J."/>
            <person name="Cheng J."/>
            <person name="Xu D."/>
            <person name="Hellsten U."/>
            <person name="May G.D."/>
            <person name="Yu Y."/>
            <person name="Sakurai T."/>
            <person name="Umezawa T."/>
            <person name="Bhattacharyya M.K."/>
            <person name="Sandhu D."/>
            <person name="Valliyodan B."/>
            <person name="Lindquist E."/>
            <person name="Peto M."/>
            <person name="Grant D."/>
            <person name="Shu S."/>
            <person name="Goodstein D."/>
            <person name="Barry K."/>
            <person name="Futrell-Griggs M."/>
            <person name="Abernathy B."/>
            <person name="Du J."/>
            <person name="Tian Z."/>
            <person name="Zhu L."/>
            <person name="Gill N."/>
            <person name="Joshi T."/>
            <person name="Libault M."/>
            <person name="Sethuraman A."/>
            <person name="Zhang X.-C."/>
            <person name="Shinozaki K."/>
            <person name="Nguyen H.T."/>
            <person name="Wing R.A."/>
            <person name="Cregan P."/>
            <person name="Specht J."/>
            <person name="Grimwood J."/>
            <person name="Rokhsar D."/>
            <person name="Stacey G."/>
            <person name="Shoemaker R.C."/>
            <person name="Jackson S.A."/>
        </authorList>
    </citation>
    <scope>NUCLEOTIDE SEQUENCE [LARGE SCALE GENOMIC DNA]</scope>
    <source>
        <strain evidence="4">cv. Williams 82</strain>
        <tissue evidence="3">Callus</tissue>
    </source>
</reference>
<dbReference type="PANTHER" id="PTHR34663">
    <property type="entry name" value="OS06G0637400 PROTEIN"/>
    <property type="match status" value="1"/>
</dbReference>
<feature type="region of interest" description="Disordered" evidence="1">
    <location>
        <begin position="61"/>
        <end position="96"/>
    </location>
</feature>
<proteinExistence type="predicted"/>
<evidence type="ECO:0000313" key="5">
    <source>
        <dbReference type="Proteomes" id="UP000008827"/>
    </source>
</evidence>
<feature type="chain" id="PRO_5014520727" evidence="2">
    <location>
        <begin position="43"/>
        <end position="96"/>
    </location>
</feature>
<name>A0A0R0EAL4_SOYBN</name>
<sequence length="96" mass="10672">MVQNNKQYPSLHLMDRKVKPFILSALLLLLFLHLQLLSGVEARPLEVRKLDSTTLRMWAMLHSGPSPGGKGHKSETEDAPIPRELKQSVPSPGVGH</sequence>
<keyword evidence="5" id="KW-1185">Reference proteome</keyword>
<dbReference type="AlphaFoldDB" id="A0A0R0EAL4"/>
<dbReference type="PANTHER" id="PTHR34663:SF21">
    <property type="entry name" value="PROTEIN, PUTATIVE-RELATED"/>
    <property type="match status" value="1"/>
</dbReference>
<gene>
    <name evidence="3" type="ORF">GLYMA_20G128500</name>
</gene>
<accession>A0A0R0EAL4</accession>
<evidence type="ECO:0000313" key="3">
    <source>
        <dbReference type="EMBL" id="KRG91020.1"/>
    </source>
</evidence>
<dbReference type="EnsemblPlants" id="KRG91020">
    <property type="protein sequence ID" value="KRG91020"/>
    <property type="gene ID" value="GLYMA_20G128500"/>
</dbReference>
<dbReference type="InterPro" id="IPR044700">
    <property type="entry name" value="PIP2/PIPL1"/>
</dbReference>
<dbReference type="Gramene" id="KRG91020">
    <property type="protein sequence ID" value="KRG91020"/>
    <property type="gene ID" value="GLYMA_20G128500"/>
</dbReference>
<dbReference type="OMA" id="CITARPL"/>
<dbReference type="GO" id="GO:0050793">
    <property type="term" value="P:regulation of developmental process"/>
    <property type="evidence" value="ECO:0007669"/>
    <property type="project" value="InterPro"/>
</dbReference>
<feature type="compositionally biased region" description="Basic and acidic residues" evidence="1">
    <location>
        <begin position="72"/>
        <end position="86"/>
    </location>
</feature>
<protein>
    <submittedName>
        <fullName evidence="3 4">Uncharacterized protein</fullName>
    </submittedName>
</protein>
<dbReference type="GO" id="GO:0045087">
    <property type="term" value="P:innate immune response"/>
    <property type="evidence" value="ECO:0007669"/>
    <property type="project" value="InterPro"/>
</dbReference>
<dbReference type="Proteomes" id="UP000008827">
    <property type="component" value="Chromosome 20"/>
</dbReference>
<evidence type="ECO:0000256" key="2">
    <source>
        <dbReference type="SAM" id="SignalP"/>
    </source>
</evidence>
<feature type="signal peptide" evidence="2">
    <location>
        <begin position="1"/>
        <end position="42"/>
    </location>
</feature>
<dbReference type="InParanoid" id="A0A0R0EAL4"/>
<organism evidence="3">
    <name type="scientific">Glycine max</name>
    <name type="common">Soybean</name>
    <name type="synonym">Glycine hispida</name>
    <dbReference type="NCBI Taxonomy" id="3847"/>
    <lineage>
        <taxon>Eukaryota</taxon>
        <taxon>Viridiplantae</taxon>
        <taxon>Streptophyta</taxon>
        <taxon>Embryophyta</taxon>
        <taxon>Tracheophyta</taxon>
        <taxon>Spermatophyta</taxon>
        <taxon>Magnoliopsida</taxon>
        <taxon>eudicotyledons</taxon>
        <taxon>Gunneridae</taxon>
        <taxon>Pentapetalae</taxon>
        <taxon>rosids</taxon>
        <taxon>fabids</taxon>
        <taxon>Fabales</taxon>
        <taxon>Fabaceae</taxon>
        <taxon>Papilionoideae</taxon>
        <taxon>50 kb inversion clade</taxon>
        <taxon>NPAAA clade</taxon>
        <taxon>indigoferoid/millettioid clade</taxon>
        <taxon>Phaseoleae</taxon>
        <taxon>Glycine</taxon>
        <taxon>Glycine subgen. Soja</taxon>
    </lineage>
</organism>